<dbReference type="SUPFAM" id="SSF109998">
    <property type="entry name" value="Triger factor/SurA peptide-binding domain-like"/>
    <property type="match status" value="1"/>
</dbReference>
<evidence type="ECO:0000313" key="6">
    <source>
        <dbReference type="Proteomes" id="UP001229244"/>
    </source>
</evidence>
<keyword evidence="5" id="KW-0413">Isomerase</keyword>
<name>A0AAE3VPX2_9HYPH</name>
<dbReference type="RefSeq" id="WP_306885451.1">
    <property type="nucleotide sequence ID" value="NZ_JAUSUL010000002.1"/>
</dbReference>
<dbReference type="InterPro" id="IPR015391">
    <property type="entry name" value="SurA_N"/>
</dbReference>
<dbReference type="AlphaFoldDB" id="A0AAE3VPX2"/>
<protein>
    <submittedName>
        <fullName evidence="5">Peptidyl-prolyl cis-trans isomerase SurA</fullName>
        <ecNumber evidence="5">5.2.1.8</ecNumber>
    </submittedName>
</protein>
<reference evidence="5" key="1">
    <citation type="submission" date="2023-07" db="EMBL/GenBank/DDBJ databases">
        <title>Genomic Encyclopedia of Type Strains, Phase IV (KMG-IV): sequencing the most valuable type-strain genomes for metagenomic binning, comparative biology and taxonomic classification.</title>
        <authorList>
            <person name="Goeker M."/>
        </authorList>
    </citation>
    <scope>NUCLEOTIDE SEQUENCE</scope>
    <source>
        <strain evidence="5">DSM 21202</strain>
    </source>
</reference>
<dbReference type="InterPro" id="IPR027304">
    <property type="entry name" value="Trigger_fact/SurA_dom_sf"/>
</dbReference>
<keyword evidence="2" id="KW-0697">Rotamase</keyword>
<keyword evidence="1" id="KW-0732">Signal</keyword>
<evidence type="ECO:0000259" key="4">
    <source>
        <dbReference type="Pfam" id="PF09312"/>
    </source>
</evidence>
<keyword evidence="3" id="KW-0175">Coiled coil</keyword>
<feature type="domain" description="SurA N-terminal" evidence="4">
    <location>
        <begin position="35"/>
        <end position="142"/>
    </location>
</feature>
<sequence length="313" mass="34756">MAVRTGFLRIPAIWLVALGLIALFQTQQPAFAQTRIELVVNDEPITNYAIDQRAKLVRLTGGGGRNPRSEAQEQLIEETLQMQEAKRNGVRVPDAQVNSAFADIAQRVKLSPSNFEKALLQNGVNPQTLKDRLRTQIAWAQVVRSRYSSSRSLTEQDLIATLREKGSEAAKDITEYQLDRVIVVVPKNASGGEASRAQAKARQLRSRFTSCADGLSLARELQGVVVKSVGRRLANELPDEMQATIEETSVGRLTPPEKSDEGYVMIAVCAKETVRSTEAAIQEVQQEIAGEEGELFSRQYLRNLRKDAVIERR</sequence>
<keyword evidence="6" id="KW-1185">Reference proteome</keyword>
<evidence type="ECO:0000313" key="5">
    <source>
        <dbReference type="EMBL" id="MDQ0315625.1"/>
    </source>
</evidence>
<dbReference type="GO" id="GO:0003755">
    <property type="term" value="F:peptidyl-prolyl cis-trans isomerase activity"/>
    <property type="evidence" value="ECO:0007669"/>
    <property type="project" value="UniProtKB-KW"/>
</dbReference>
<proteinExistence type="predicted"/>
<dbReference type="Gene3D" id="1.10.4030.10">
    <property type="entry name" value="Porin chaperone SurA, peptide-binding domain"/>
    <property type="match status" value="1"/>
</dbReference>
<evidence type="ECO:0000256" key="3">
    <source>
        <dbReference type="SAM" id="Coils"/>
    </source>
</evidence>
<dbReference type="InterPro" id="IPR050280">
    <property type="entry name" value="OMP_Chaperone_SurA"/>
</dbReference>
<gene>
    <name evidence="5" type="ORF">J2S73_002082</name>
</gene>
<dbReference type="Pfam" id="PF09312">
    <property type="entry name" value="SurA_N"/>
    <property type="match status" value="1"/>
</dbReference>
<accession>A0AAE3VPX2</accession>
<evidence type="ECO:0000256" key="1">
    <source>
        <dbReference type="ARBA" id="ARBA00022729"/>
    </source>
</evidence>
<feature type="coiled-coil region" evidence="3">
    <location>
        <begin position="267"/>
        <end position="294"/>
    </location>
</feature>
<dbReference type="SUPFAM" id="SSF54534">
    <property type="entry name" value="FKBP-like"/>
    <property type="match status" value="1"/>
</dbReference>
<dbReference type="Proteomes" id="UP001229244">
    <property type="component" value="Unassembled WGS sequence"/>
</dbReference>
<comment type="caution">
    <text evidence="5">The sequence shown here is derived from an EMBL/GenBank/DDBJ whole genome shotgun (WGS) entry which is preliminary data.</text>
</comment>
<organism evidence="5 6">
    <name type="scientific">Amorphus orientalis</name>
    <dbReference type="NCBI Taxonomy" id="649198"/>
    <lineage>
        <taxon>Bacteria</taxon>
        <taxon>Pseudomonadati</taxon>
        <taxon>Pseudomonadota</taxon>
        <taxon>Alphaproteobacteria</taxon>
        <taxon>Hyphomicrobiales</taxon>
        <taxon>Amorphaceae</taxon>
        <taxon>Amorphus</taxon>
    </lineage>
</organism>
<dbReference type="EC" id="5.2.1.8" evidence="5"/>
<dbReference type="PANTHER" id="PTHR47637:SF1">
    <property type="entry name" value="CHAPERONE SURA"/>
    <property type="match status" value="1"/>
</dbReference>
<evidence type="ECO:0000256" key="2">
    <source>
        <dbReference type="ARBA" id="ARBA00023110"/>
    </source>
</evidence>
<dbReference type="PANTHER" id="PTHR47637">
    <property type="entry name" value="CHAPERONE SURA"/>
    <property type="match status" value="1"/>
</dbReference>
<dbReference type="EMBL" id="JAUSUL010000002">
    <property type="protein sequence ID" value="MDQ0315625.1"/>
    <property type="molecule type" value="Genomic_DNA"/>
</dbReference>